<dbReference type="SUPFAM" id="SSF54695">
    <property type="entry name" value="POZ domain"/>
    <property type="match status" value="1"/>
</dbReference>
<dbReference type="InParanoid" id="A0A067PFA6"/>
<dbReference type="EMBL" id="KL197733">
    <property type="protein sequence ID" value="KDQ53598.1"/>
    <property type="molecule type" value="Genomic_DNA"/>
</dbReference>
<evidence type="ECO:0000313" key="3">
    <source>
        <dbReference type="EMBL" id="KDQ53598.1"/>
    </source>
</evidence>
<reference evidence="4" key="1">
    <citation type="journal article" date="2014" name="Proc. Natl. Acad. Sci. U.S.A.">
        <title>Extensive sampling of basidiomycete genomes demonstrates inadequacy of the white-rot/brown-rot paradigm for wood decay fungi.</title>
        <authorList>
            <person name="Riley R."/>
            <person name="Salamov A.A."/>
            <person name="Brown D.W."/>
            <person name="Nagy L.G."/>
            <person name="Floudas D."/>
            <person name="Held B.W."/>
            <person name="Levasseur A."/>
            <person name="Lombard V."/>
            <person name="Morin E."/>
            <person name="Otillar R."/>
            <person name="Lindquist E.A."/>
            <person name="Sun H."/>
            <person name="LaButti K.M."/>
            <person name="Schmutz J."/>
            <person name="Jabbour D."/>
            <person name="Luo H."/>
            <person name="Baker S.E."/>
            <person name="Pisabarro A.G."/>
            <person name="Walton J.D."/>
            <person name="Blanchette R.A."/>
            <person name="Henrissat B."/>
            <person name="Martin F."/>
            <person name="Cullen D."/>
            <person name="Hibbett D.S."/>
            <person name="Grigoriev I.V."/>
        </authorList>
    </citation>
    <scope>NUCLEOTIDE SEQUENCE [LARGE SCALE GENOMIC DNA]</scope>
    <source>
        <strain evidence="4">MUCL 33604</strain>
    </source>
</reference>
<evidence type="ECO:0000313" key="4">
    <source>
        <dbReference type="Proteomes" id="UP000027265"/>
    </source>
</evidence>
<dbReference type="STRING" id="933084.A0A067PFA6"/>
<dbReference type="Gene3D" id="3.30.710.10">
    <property type="entry name" value="Potassium Channel Kv1.1, Chain A"/>
    <property type="match status" value="1"/>
</dbReference>
<dbReference type="CDD" id="cd18186">
    <property type="entry name" value="BTB_POZ_ZBTB_KLHL-like"/>
    <property type="match status" value="1"/>
</dbReference>
<name>A0A067PFA6_9AGAM</name>
<organism evidence="3 4">
    <name type="scientific">Jaapia argillacea MUCL 33604</name>
    <dbReference type="NCBI Taxonomy" id="933084"/>
    <lineage>
        <taxon>Eukaryota</taxon>
        <taxon>Fungi</taxon>
        <taxon>Dikarya</taxon>
        <taxon>Basidiomycota</taxon>
        <taxon>Agaricomycotina</taxon>
        <taxon>Agaricomycetes</taxon>
        <taxon>Agaricomycetidae</taxon>
        <taxon>Jaapiales</taxon>
        <taxon>Jaapiaceae</taxon>
        <taxon>Jaapia</taxon>
    </lineage>
</organism>
<feature type="domain" description="BTB" evidence="2">
    <location>
        <begin position="103"/>
        <end position="162"/>
    </location>
</feature>
<dbReference type="HOGENOM" id="CLU_580112_0_0_1"/>
<feature type="region of interest" description="Disordered" evidence="1">
    <location>
        <begin position="1"/>
        <end position="63"/>
    </location>
</feature>
<dbReference type="AlphaFoldDB" id="A0A067PFA6"/>
<dbReference type="Pfam" id="PF00651">
    <property type="entry name" value="BTB"/>
    <property type="match status" value="1"/>
</dbReference>
<dbReference type="PROSITE" id="PS50097">
    <property type="entry name" value="BTB"/>
    <property type="match status" value="1"/>
</dbReference>
<proteinExistence type="predicted"/>
<feature type="compositionally biased region" description="Polar residues" evidence="1">
    <location>
        <begin position="369"/>
        <end position="381"/>
    </location>
</feature>
<dbReference type="OrthoDB" id="2367075at2759"/>
<evidence type="ECO:0000259" key="2">
    <source>
        <dbReference type="PROSITE" id="PS50097"/>
    </source>
</evidence>
<keyword evidence="4" id="KW-1185">Reference proteome</keyword>
<dbReference type="InterPro" id="IPR000210">
    <property type="entry name" value="BTB/POZ_dom"/>
</dbReference>
<dbReference type="SMART" id="SM00225">
    <property type="entry name" value="BTB"/>
    <property type="match status" value="1"/>
</dbReference>
<gene>
    <name evidence="3" type="ORF">JAAARDRAFT_197399</name>
</gene>
<evidence type="ECO:0000256" key="1">
    <source>
        <dbReference type="SAM" id="MobiDB-lite"/>
    </source>
</evidence>
<dbReference type="Proteomes" id="UP000027265">
    <property type="component" value="Unassembled WGS sequence"/>
</dbReference>
<protein>
    <recommendedName>
        <fullName evidence="2">BTB domain-containing protein</fullName>
    </recommendedName>
</protein>
<feature type="region of interest" description="Disordered" evidence="1">
    <location>
        <begin position="367"/>
        <end position="412"/>
    </location>
</feature>
<sequence>MNHARHSESAIEASDIPAPTPRTRSDAPLSPATSEVSDFEDVGEGESLSSHTLDGGGSFSSAAAGQSASVGHLVRRSDAEAPSASPSALLTPKKHELFYIHDNMAVFLVEDTLFKVHSFFFQRDSEYFRTLLSQHSPSSESHPIKLGGVSVVNFVTFLGVLYPIDFTKHTVATVDEWISVLALATKWSFTTLRSLAIRELFPLASPVDKIVVGRQYDIPEWLRDAYVAVCAPPNALTKKEGERLGLDEVIKISQLRQDVRTGAIVLQHHEIQMIVGAIVPPIQKAHSVDLHVSESTGGPKELKTLHSGVAIATQDRHGDATRSPGRELQESVPCVAQKTVTAGRIDPSGPMTPSLLTSNDIWNDPPFSCAQSGTHSSSDSTIHVPGHPTPASQAPPIPSPVSGFDQETEPTPTPITCWAQLLRLPTAPSDEDFDLGGKSLVITGMLSEWERIVSDRAAKRRKLSAEDAREIAGIRDQLDRPISMNKVCRCTRMTPSGIWELAKRLQGLGLHLDIA</sequence>
<accession>A0A067PFA6</accession>
<dbReference type="InterPro" id="IPR011333">
    <property type="entry name" value="SKP1/BTB/POZ_sf"/>
</dbReference>